<evidence type="ECO:0000256" key="1">
    <source>
        <dbReference type="ARBA" id="ARBA00023002"/>
    </source>
</evidence>
<evidence type="ECO:0000313" key="4">
    <source>
        <dbReference type="Proteomes" id="UP000539350"/>
    </source>
</evidence>
<feature type="domain" description="FAD dependent oxidoreductase" evidence="2">
    <location>
        <begin position="9"/>
        <end position="303"/>
    </location>
</feature>
<organism evidence="3 4">
    <name type="scientific">Sediminihaliea albiluteola</name>
    <dbReference type="NCBI Taxonomy" id="2758564"/>
    <lineage>
        <taxon>Bacteria</taxon>
        <taxon>Pseudomonadati</taxon>
        <taxon>Pseudomonadota</taxon>
        <taxon>Gammaproteobacteria</taxon>
        <taxon>Cellvibrionales</taxon>
        <taxon>Halieaceae</taxon>
        <taxon>Sediminihaliea</taxon>
    </lineage>
</organism>
<evidence type="ECO:0000259" key="2">
    <source>
        <dbReference type="Pfam" id="PF01266"/>
    </source>
</evidence>
<accession>A0A7W2YK72</accession>
<dbReference type="SUPFAM" id="SSF51905">
    <property type="entry name" value="FAD/NAD(P)-binding domain"/>
    <property type="match status" value="1"/>
</dbReference>
<dbReference type="GO" id="GO:0016491">
    <property type="term" value="F:oxidoreductase activity"/>
    <property type="evidence" value="ECO:0007669"/>
    <property type="project" value="UniProtKB-KW"/>
</dbReference>
<dbReference type="InterPro" id="IPR036188">
    <property type="entry name" value="FAD/NAD-bd_sf"/>
</dbReference>
<proteinExistence type="predicted"/>
<sequence length="398" mass="43638">MTIPSLSVDIAIIGGGIAGLWALNQLRNQGYSAVLFEQQALGSNQTIASQGMIHGGIKYALGGALNSGSEAISEMPALWRSCLRGEGPVDLRECRVLSENFYLWSNASLQSRVSSFFASKMLRGRVEKLERPDYPEPLSSKQFKGQVYRLADLVLDVPSLVKTLAERHSEAIFSIDWEHCQLGCDNAQAYLQWEGLKLEPKKLLLTAGAGNEALIQQLGASSPAMQRRPLQQVLVKHEYPGPFYAHCSGANPSPRLTISSHTTQTGEPLWYLGGDLATNNTDTPSEELILKAQRELKELLPWLDLGHCEWRTLRLDRAEPRQSRLLKPDEAFLGPVAGVDNALVGWPTKLTLTPNLGSAIDKALLADGITPGPSPELTQLNFLGRPALAATYWDTLFQ</sequence>
<reference evidence="3 4" key="1">
    <citation type="submission" date="2020-07" db="EMBL/GenBank/DDBJ databases">
        <title>Halieaceae bacterium, F7430, whole genome shotgun sequencing project.</title>
        <authorList>
            <person name="Jiang S."/>
            <person name="Liu Z.W."/>
            <person name="Du Z.J."/>
        </authorList>
    </citation>
    <scope>NUCLEOTIDE SEQUENCE [LARGE SCALE GENOMIC DNA]</scope>
    <source>
        <strain evidence="3 4">F7430</strain>
    </source>
</reference>
<protein>
    <submittedName>
        <fullName evidence="3">FAD-dependent oxidoreductase</fullName>
    </submittedName>
</protein>
<dbReference type="EMBL" id="JACFXU010000017">
    <property type="protein sequence ID" value="MBA6413857.1"/>
    <property type="molecule type" value="Genomic_DNA"/>
</dbReference>
<dbReference type="PANTHER" id="PTHR13847:SF289">
    <property type="entry name" value="GLYCINE OXIDASE"/>
    <property type="match status" value="1"/>
</dbReference>
<dbReference type="GO" id="GO:0005737">
    <property type="term" value="C:cytoplasm"/>
    <property type="evidence" value="ECO:0007669"/>
    <property type="project" value="TreeGrafter"/>
</dbReference>
<dbReference type="RefSeq" id="WP_182174014.1">
    <property type="nucleotide sequence ID" value="NZ_JACFXU010000017.1"/>
</dbReference>
<evidence type="ECO:0000313" key="3">
    <source>
        <dbReference type="EMBL" id="MBA6413857.1"/>
    </source>
</evidence>
<comment type="caution">
    <text evidence="3">The sequence shown here is derived from an EMBL/GenBank/DDBJ whole genome shotgun (WGS) entry which is preliminary data.</text>
</comment>
<keyword evidence="4" id="KW-1185">Reference proteome</keyword>
<dbReference type="Gene3D" id="3.50.50.60">
    <property type="entry name" value="FAD/NAD(P)-binding domain"/>
    <property type="match status" value="1"/>
</dbReference>
<gene>
    <name evidence="3" type="ORF">H2508_12115</name>
</gene>
<dbReference type="Proteomes" id="UP000539350">
    <property type="component" value="Unassembled WGS sequence"/>
</dbReference>
<dbReference type="Gene3D" id="3.30.9.10">
    <property type="entry name" value="D-Amino Acid Oxidase, subunit A, domain 2"/>
    <property type="match status" value="1"/>
</dbReference>
<keyword evidence="1" id="KW-0560">Oxidoreductase</keyword>
<dbReference type="PANTHER" id="PTHR13847">
    <property type="entry name" value="SARCOSINE DEHYDROGENASE-RELATED"/>
    <property type="match status" value="1"/>
</dbReference>
<dbReference type="InterPro" id="IPR006076">
    <property type="entry name" value="FAD-dep_OxRdtase"/>
</dbReference>
<dbReference type="AlphaFoldDB" id="A0A7W2YK72"/>
<dbReference type="Pfam" id="PF01266">
    <property type="entry name" value="DAO"/>
    <property type="match status" value="1"/>
</dbReference>
<name>A0A7W2YK72_9GAMM</name>